<comment type="caution">
    <text evidence="2">The sequence shown here is derived from an EMBL/GenBank/DDBJ whole genome shotgun (WGS) entry which is preliminary data.</text>
</comment>
<dbReference type="EMBL" id="BBZA01000233">
    <property type="protein sequence ID" value="GAP64225.1"/>
    <property type="molecule type" value="Genomic_DNA"/>
</dbReference>
<keyword evidence="3" id="KW-1185">Reference proteome</keyword>
<evidence type="ECO:0000256" key="1">
    <source>
        <dbReference type="SAM" id="MobiDB-lite"/>
    </source>
</evidence>
<dbReference type="AlphaFoldDB" id="A0A0M8K912"/>
<dbReference type="Proteomes" id="UP000037784">
    <property type="component" value="Unassembled WGS sequence"/>
</dbReference>
<gene>
    <name evidence="2" type="ORF">ARMA_2648</name>
</gene>
<dbReference type="InParanoid" id="A0A0M8K912"/>
<feature type="region of interest" description="Disordered" evidence="1">
    <location>
        <begin position="1"/>
        <end position="28"/>
    </location>
</feature>
<reference evidence="3" key="2">
    <citation type="submission" date="2015-08" db="EMBL/GenBank/DDBJ databases">
        <title>Draft Genome Sequence of a Heterotrophic Facultative Anaerobic Bacterium Ardenticatena maritima Strain 110S.</title>
        <authorList>
            <person name="Kawaichi S."/>
            <person name="Yoshida T."/>
            <person name="Sako Y."/>
            <person name="Nakamura R."/>
        </authorList>
    </citation>
    <scope>NUCLEOTIDE SEQUENCE [LARGE SCALE GENOMIC DNA]</scope>
    <source>
        <strain evidence="3">110S</strain>
    </source>
</reference>
<evidence type="ECO:0000313" key="2">
    <source>
        <dbReference type="EMBL" id="GAP64225.1"/>
    </source>
</evidence>
<sequence length="41" mass="4735">MSQNKQSVNLQERKPLLSFNTIPGQQKNPLELSGFWLHPDN</sequence>
<feature type="compositionally biased region" description="Polar residues" evidence="1">
    <location>
        <begin position="1"/>
        <end position="10"/>
    </location>
</feature>
<reference evidence="2 3" key="1">
    <citation type="journal article" date="2015" name="Genome Announc.">
        <title>Draft Genome Sequence of a Heterotrophic Facultative Anaerobic Thermophilic Bacterium, Ardenticatena maritima Strain 110ST.</title>
        <authorList>
            <person name="Kawaichi S."/>
            <person name="Yoshida T."/>
            <person name="Sako Y."/>
            <person name="Nakamura R."/>
        </authorList>
    </citation>
    <scope>NUCLEOTIDE SEQUENCE [LARGE SCALE GENOMIC DNA]</scope>
    <source>
        <strain evidence="2 3">110S</strain>
    </source>
</reference>
<proteinExistence type="predicted"/>
<name>A0A0M8K912_9CHLR</name>
<feature type="compositionally biased region" description="Polar residues" evidence="1">
    <location>
        <begin position="18"/>
        <end position="28"/>
    </location>
</feature>
<organism evidence="2 3">
    <name type="scientific">Ardenticatena maritima</name>
    <dbReference type="NCBI Taxonomy" id="872965"/>
    <lineage>
        <taxon>Bacteria</taxon>
        <taxon>Bacillati</taxon>
        <taxon>Chloroflexota</taxon>
        <taxon>Ardenticatenia</taxon>
        <taxon>Ardenticatenales</taxon>
        <taxon>Ardenticatenaceae</taxon>
        <taxon>Ardenticatena</taxon>
    </lineage>
</organism>
<protein>
    <submittedName>
        <fullName evidence="2">Uncharacterized protein</fullName>
    </submittedName>
</protein>
<accession>A0A0M8K912</accession>
<evidence type="ECO:0000313" key="3">
    <source>
        <dbReference type="Proteomes" id="UP000037784"/>
    </source>
</evidence>